<feature type="region of interest" description="Disordered" evidence="1">
    <location>
        <begin position="102"/>
        <end position="122"/>
    </location>
</feature>
<evidence type="ECO:0000313" key="4">
    <source>
        <dbReference type="Proteomes" id="UP001146793"/>
    </source>
</evidence>
<evidence type="ECO:0000259" key="2">
    <source>
        <dbReference type="PROSITE" id="PS51698"/>
    </source>
</evidence>
<feature type="compositionally biased region" description="Basic and acidic residues" evidence="1">
    <location>
        <begin position="104"/>
        <end position="121"/>
    </location>
</feature>
<sequence>MTNFYVTISTHPKEASELILPTNPNTTVSQLISMIKIQTKINITNLYSAEMVKLNLLSHISDEIASGETIYCYKKQNKPNVRKKFLQYPKDQLLIQTLKKPIKHEHNQNIPENEKEKDKRTKQNHVLSFYEQKKTPKGLICPLTKKLFNDPVLTKYGHTFEKIAITNHLKNSNTCPLTNKELKLDELYPNFNVKQLSQEWKQSNPKQTQTEPIVIKDPKESVITKEAIDTNKLNMTKESKISTGQKNESKPKQNEFQILIYNQETQGYEKTLLLINEKTITLTSENTITPLESDILKTDVQRVNGNLTKIKVAFLQTNENYVFDFQNQEETKDFCQTFNNHCLRLKNQTKDDSNNGNRIDNTNININEINLHENEINQINRQNNITNLQDNKINIQDNEINFQENEINRQNNTINLQDNKINPQENKINSQDEKTNTRQPLNVDTTDKKQNGSHETLSFGIFVTRDSGKRLGKGNLFLNSRFISFRDNKNNTYTDFINFVKVCIYDYKKNVYSITFQRLFQTLFFGYPLLNTKNRFQKRYKDSSNQERSKFTTFRVKIMNHEQQQQQQQLQQLQLPKQIQEHDAAFDFQDGKLQLKFLNIEIFEKVDLFQYNGKLKDKTKSKLEINGNNITIIFKDSCERDNFRFARECEMNYLNIINKITIDFNINIVDNFLTIVDDGMIQIFDKTNLVIRQNNNRDIEHKVSKTTLAIDATNPRLATLYFIGNERKPNINIFSTIENIQSLSNVFKLSESGALINFRTKIIEENIWNNLILHSLEIEFIKKKISITVYQNNQRVNTKIKVNSYWSAHTIDIKTHTVLCNLKKNKFITMQFEGEVISKYFIGKMNNMKLKYCKKN</sequence>
<dbReference type="AlphaFoldDB" id="A0AAV7ZA93"/>
<dbReference type="Proteomes" id="UP001146793">
    <property type="component" value="Unassembled WGS sequence"/>
</dbReference>
<dbReference type="SUPFAM" id="SSF57850">
    <property type="entry name" value="RING/U-box"/>
    <property type="match status" value="1"/>
</dbReference>
<dbReference type="Gene3D" id="3.30.40.10">
    <property type="entry name" value="Zinc/RING finger domain, C3HC4 (zinc finger)"/>
    <property type="match status" value="1"/>
</dbReference>
<dbReference type="PANTHER" id="PTHR46573">
    <property type="entry name" value="WD REPEAT, SAM AND U-BOX DOMAIN-CONTAINING PROTEIN 1"/>
    <property type="match status" value="1"/>
</dbReference>
<feature type="domain" description="U-box" evidence="2">
    <location>
        <begin position="134"/>
        <end position="207"/>
    </location>
</feature>
<feature type="region of interest" description="Disordered" evidence="1">
    <location>
        <begin position="414"/>
        <end position="451"/>
    </location>
</feature>
<reference evidence="3" key="1">
    <citation type="submission" date="2022-08" db="EMBL/GenBank/DDBJ databases">
        <title>Novel sulphate-reducing endosymbionts in the free-living metamonad Anaeramoeba.</title>
        <authorList>
            <person name="Jerlstrom-Hultqvist J."/>
            <person name="Cepicka I."/>
            <person name="Gallot-Lavallee L."/>
            <person name="Salas-Leiva D."/>
            <person name="Curtis B.A."/>
            <person name="Zahonova K."/>
            <person name="Pipaliya S."/>
            <person name="Dacks J."/>
            <person name="Roger A.J."/>
        </authorList>
    </citation>
    <scope>NUCLEOTIDE SEQUENCE</scope>
    <source>
        <strain evidence="3">Busselton2</strain>
    </source>
</reference>
<dbReference type="PANTHER" id="PTHR46573:SF1">
    <property type="entry name" value="WD REPEAT, SAM AND U-BOX DOMAIN-CONTAINING PROTEIN 1"/>
    <property type="match status" value="1"/>
</dbReference>
<dbReference type="PROSITE" id="PS51698">
    <property type="entry name" value="U_BOX"/>
    <property type="match status" value="1"/>
</dbReference>
<dbReference type="InterPro" id="IPR052085">
    <property type="entry name" value="WD-SAM-U-box"/>
</dbReference>
<dbReference type="EMBL" id="JANTQA010000033">
    <property type="protein sequence ID" value="KAJ3438066.1"/>
    <property type="molecule type" value="Genomic_DNA"/>
</dbReference>
<dbReference type="GO" id="GO:0004842">
    <property type="term" value="F:ubiquitin-protein transferase activity"/>
    <property type="evidence" value="ECO:0007669"/>
    <property type="project" value="InterPro"/>
</dbReference>
<dbReference type="SMART" id="SM00504">
    <property type="entry name" value="Ubox"/>
    <property type="match status" value="1"/>
</dbReference>
<gene>
    <name evidence="3" type="ORF">M0812_17245</name>
</gene>
<dbReference type="Pfam" id="PF04564">
    <property type="entry name" value="U-box"/>
    <property type="match status" value="1"/>
</dbReference>
<accession>A0AAV7ZA93</accession>
<dbReference type="CDD" id="cd16655">
    <property type="entry name" value="RING-Ubox_WDSUB1-like"/>
    <property type="match status" value="1"/>
</dbReference>
<organism evidence="3 4">
    <name type="scientific">Anaeramoeba flamelloides</name>
    <dbReference type="NCBI Taxonomy" id="1746091"/>
    <lineage>
        <taxon>Eukaryota</taxon>
        <taxon>Metamonada</taxon>
        <taxon>Anaeramoebidae</taxon>
        <taxon>Anaeramoeba</taxon>
    </lineage>
</organism>
<dbReference type="InterPro" id="IPR003613">
    <property type="entry name" value="Ubox_domain"/>
</dbReference>
<proteinExistence type="predicted"/>
<evidence type="ECO:0000313" key="3">
    <source>
        <dbReference type="EMBL" id="KAJ3438066.1"/>
    </source>
</evidence>
<comment type="caution">
    <text evidence="3">The sequence shown here is derived from an EMBL/GenBank/DDBJ whole genome shotgun (WGS) entry which is preliminary data.</text>
</comment>
<dbReference type="GO" id="GO:0016567">
    <property type="term" value="P:protein ubiquitination"/>
    <property type="evidence" value="ECO:0007669"/>
    <property type="project" value="InterPro"/>
</dbReference>
<feature type="compositionally biased region" description="Polar residues" evidence="1">
    <location>
        <begin position="414"/>
        <end position="429"/>
    </location>
</feature>
<dbReference type="InterPro" id="IPR013083">
    <property type="entry name" value="Znf_RING/FYVE/PHD"/>
</dbReference>
<protein>
    <submittedName>
        <fullName evidence="3">Wd repeat sam and u-box domain-containing protein</fullName>
    </submittedName>
</protein>
<name>A0AAV7ZA93_9EUKA</name>
<evidence type="ECO:0000256" key="1">
    <source>
        <dbReference type="SAM" id="MobiDB-lite"/>
    </source>
</evidence>